<proteinExistence type="predicted"/>
<dbReference type="InterPro" id="IPR051479">
    <property type="entry name" value="PorB-like"/>
</dbReference>
<dbReference type="InterPro" id="IPR011766">
    <property type="entry name" value="TPP_enzyme_TPP-bd"/>
</dbReference>
<name>A0A1G8GW41_9RHOO</name>
<keyword evidence="4" id="KW-1185">Reference proteome</keyword>
<dbReference type="GO" id="GO:0044281">
    <property type="term" value="P:small molecule metabolic process"/>
    <property type="evidence" value="ECO:0007669"/>
    <property type="project" value="UniProtKB-ARBA"/>
</dbReference>
<dbReference type="PANTHER" id="PTHR42897:SF1">
    <property type="entry name" value="2-OXOACID OXIDOREDUCTASE (FERREDOXIN)"/>
    <property type="match status" value="1"/>
</dbReference>
<dbReference type="OrthoDB" id="9794954at2"/>
<dbReference type="STRING" id="83767.SAMN05660652_02654"/>
<gene>
    <name evidence="3" type="ORF">SAMN05660652_02654</name>
</gene>
<dbReference type="Proteomes" id="UP000198607">
    <property type="component" value="Unassembled WGS sequence"/>
</dbReference>
<dbReference type="GO" id="GO:0030976">
    <property type="term" value="F:thiamine pyrophosphate binding"/>
    <property type="evidence" value="ECO:0007669"/>
    <property type="project" value="InterPro"/>
</dbReference>
<dbReference type="Pfam" id="PF02775">
    <property type="entry name" value="TPP_enzyme_C"/>
    <property type="match status" value="1"/>
</dbReference>
<keyword evidence="1" id="KW-0560">Oxidoreductase</keyword>
<protein>
    <submittedName>
        <fullName evidence="3">2-oxoisovalerate ferredoxin oxidoreductase beta subunit</fullName>
    </submittedName>
</protein>
<reference evidence="3 4" key="1">
    <citation type="submission" date="2016-10" db="EMBL/GenBank/DDBJ databases">
        <authorList>
            <person name="de Groot N.N."/>
        </authorList>
    </citation>
    <scope>NUCLEOTIDE SEQUENCE [LARGE SCALE GENOMIC DNA]</scope>
    <source>
        <strain evidence="3 4">DSM 5885</strain>
    </source>
</reference>
<dbReference type="EMBL" id="FNCY01000011">
    <property type="protein sequence ID" value="SDH98614.1"/>
    <property type="molecule type" value="Genomic_DNA"/>
</dbReference>
<evidence type="ECO:0000313" key="4">
    <source>
        <dbReference type="Proteomes" id="UP000198607"/>
    </source>
</evidence>
<dbReference type="InterPro" id="IPR029061">
    <property type="entry name" value="THDP-binding"/>
</dbReference>
<dbReference type="SUPFAM" id="SSF52518">
    <property type="entry name" value="Thiamin diphosphate-binding fold (THDP-binding)"/>
    <property type="match status" value="1"/>
</dbReference>
<sequence>MMNEPVLGGMAQTTLDRPDPLLRMGNTNCGGCGLSSLMQMMRHAVADQRVHLVVPACCAAVSAGIYPQSTYGVPTLLTTFASAAAAASGIATVARMNGEDTRVICLAGDGGTYDIGFATLSAAADRNEDVLYICYDNEIYGNTGGQRSSATPAGAVTSNLSSAKPEEKKDILAIMAAHRVPYVASVSLAHAEDTVRKLRRALDLKGFRFLHVLSPCPTGWKSEPAMGMELVRLAVRSGLYPVIEIFDGKRYVVNIEPDFSDEALDMYLSLQLRFQKSGISAAGLRPAIDRHWQELRALSGRIVPARRVA</sequence>
<organism evidence="3 4">
    <name type="scientific">Propionivibrio dicarboxylicus</name>
    <dbReference type="NCBI Taxonomy" id="83767"/>
    <lineage>
        <taxon>Bacteria</taxon>
        <taxon>Pseudomonadati</taxon>
        <taxon>Pseudomonadota</taxon>
        <taxon>Betaproteobacteria</taxon>
        <taxon>Rhodocyclales</taxon>
        <taxon>Rhodocyclaceae</taxon>
        <taxon>Propionivibrio</taxon>
    </lineage>
</organism>
<dbReference type="Gene3D" id="3.40.50.970">
    <property type="match status" value="2"/>
</dbReference>
<evidence type="ECO:0000259" key="2">
    <source>
        <dbReference type="Pfam" id="PF02775"/>
    </source>
</evidence>
<evidence type="ECO:0000313" key="3">
    <source>
        <dbReference type="EMBL" id="SDH98614.1"/>
    </source>
</evidence>
<accession>A0A1G8GW41</accession>
<dbReference type="PANTHER" id="PTHR42897">
    <property type="entry name" value="PYRUVATE SYNTHASE SUBUNIT PORB"/>
    <property type="match status" value="1"/>
</dbReference>
<evidence type="ECO:0000256" key="1">
    <source>
        <dbReference type="ARBA" id="ARBA00023002"/>
    </source>
</evidence>
<feature type="domain" description="Thiamine pyrophosphate enzyme TPP-binding" evidence="2">
    <location>
        <begin position="64"/>
        <end position="212"/>
    </location>
</feature>
<dbReference type="GO" id="GO:0016491">
    <property type="term" value="F:oxidoreductase activity"/>
    <property type="evidence" value="ECO:0007669"/>
    <property type="project" value="UniProtKB-KW"/>
</dbReference>
<dbReference type="RefSeq" id="WP_091938387.1">
    <property type="nucleotide sequence ID" value="NZ_FNCY01000011.1"/>
</dbReference>
<dbReference type="AlphaFoldDB" id="A0A1G8GW41"/>